<evidence type="ECO:0000256" key="8">
    <source>
        <dbReference type="PROSITE-ProRule" id="PRU00076"/>
    </source>
</evidence>
<dbReference type="Gene3D" id="4.10.400.10">
    <property type="entry name" value="Low-density Lipoprotein Receptor"/>
    <property type="match status" value="1"/>
</dbReference>
<evidence type="ECO:0000313" key="11">
    <source>
        <dbReference type="EMBL" id="VDI45793.1"/>
    </source>
</evidence>
<keyword evidence="4" id="KW-0677">Repeat</keyword>
<keyword evidence="9" id="KW-0472">Membrane</keyword>
<dbReference type="Pfam" id="PF00090">
    <property type="entry name" value="TSP_1"/>
    <property type="match status" value="5"/>
</dbReference>
<accession>A0A8B6FA70</accession>
<dbReference type="PANTHER" id="PTHR22906:SF49">
    <property type="entry name" value="COADHESIN-LIKE"/>
    <property type="match status" value="1"/>
</dbReference>
<dbReference type="InterPro" id="IPR052065">
    <property type="entry name" value="Compl_asym_regulator"/>
</dbReference>
<dbReference type="Gene3D" id="2.20.100.10">
    <property type="entry name" value="Thrombospondin type-1 (TSP1) repeat"/>
    <property type="match status" value="5"/>
</dbReference>
<comment type="caution">
    <text evidence="8">Lacks conserved residue(s) required for the propagation of feature annotation.</text>
</comment>
<dbReference type="SUPFAM" id="SSF82895">
    <property type="entry name" value="TSP-1 type 1 repeat"/>
    <property type="match status" value="5"/>
</dbReference>
<dbReference type="SMART" id="SM00209">
    <property type="entry name" value="TSP1"/>
    <property type="match status" value="5"/>
</dbReference>
<dbReference type="PROSITE" id="PS50068">
    <property type="entry name" value="LDLRA_2"/>
    <property type="match status" value="1"/>
</dbReference>
<dbReference type="Pfam" id="PF00057">
    <property type="entry name" value="Ldl_recept_a"/>
    <property type="match status" value="1"/>
</dbReference>
<dbReference type="InterPro" id="IPR001881">
    <property type="entry name" value="EGF-like_Ca-bd_dom"/>
</dbReference>
<evidence type="ECO:0000256" key="9">
    <source>
        <dbReference type="SAM" id="Phobius"/>
    </source>
</evidence>
<dbReference type="Proteomes" id="UP000596742">
    <property type="component" value="Unassembled WGS sequence"/>
</dbReference>
<feature type="transmembrane region" description="Helical" evidence="9">
    <location>
        <begin position="593"/>
        <end position="612"/>
    </location>
</feature>
<proteinExistence type="predicted"/>
<dbReference type="FunFam" id="2.10.25.10:FF:000321">
    <property type="entry name" value="Protein delta homolog 1"/>
    <property type="match status" value="1"/>
</dbReference>
<dbReference type="InterPro" id="IPR000742">
    <property type="entry name" value="EGF"/>
</dbReference>
<dbReference type="Pfam" id="PF00008">
    <property type="entry name" value="EGF"/>
    <property type="match status" value="1"/>
</dbReference>
<evidence type="ECO:0000256" key="5">
    <source>
        <dbReference type="ARBA" id="ARBA00022989"/>
    </source>
</evidence>
<keyword evidence="1 8" id="KW-0245">EGF-like domain</keyword>
<dbReference type="Gene3D" id="2.10.25.10">
    <property type="entry name" value="Laminin"/>
    <property type="match status" value="1"/>
</dbReference>
<dbReference type="InterPro" id="IPR000884">
    <property type="entry name" value="TSP1_rpt"/>
</dbReference>
<keyword evidence="12" id="KW-1185">Reference proteome</keyword>
<reference evidence="11" key="1">
    <citation type="submission" date="2018-11" db="EMBL/GenBank/DDBJ databases">
        <authorList>
            <person name="Alioto T."/>
            <person name="Alioto T."/>
        </authorList>
    </citation>
    <scope>NUCLEOTIDE SEQUENCE</scope>
</reference>
<dbReference type="GO" id="GO:0005509">
    <property type="term" value="F:calcium ion binding"/>
    <property type="evidence" value="ECO:0007669"/>
    <property type="project" value="InterPro"/>
</dbReference>
<dbReference type="InterPro" id="IPR018097">
    <property type="entry name" value="EGF_Ca-bd_CS"/>
</dbReference>
<dbReference type="OrthoDB" id="6077660at2759"/>
<dbReference type="FunFam" id="2.20.100.10:FF:000001">
    <property type="entry name" value="semaphorin-5A isoform X1"/>
    <property type="match status" value="3"/>
</dbReference>
<dbReference type="SUPFAM" id="SSF57424">
    <property type="entry name" value="LDL receptor-like module"/>
    <property type="match status" value="1"/>
</dbReference>
<organism evidence="11 12">
    <name type="scientific">Mytilus galloprovincialis</name>
    <name type="common">Mediterranean mussel</name>
    <dbReference type="NCBI Taxonomy" id="29158"/>
    <lineage>
        <taxon>Eukaryota</taxon>
        <taxon>Metazoa</taxon>
        <taxon>Spiralia</taxon>
        <taxon>Lophotrochozoa</taxon>
        <taxon>Mollusca</taxon>
        <taxon>Bivalvia</taxon>
        <taxon>Autobranchia</taxon>
        <taxon>Pteriomorphia</taxon>
        <taxon>Mytilida</taxon>
        <taxon>Mytiloidea</taxon>
        <taxon>Mytilidae</taxon>
        <taxon>Mytilinae</taxon>
        <taxon>Mytilus</taxon>
    </lineage>
</organism>
<dbReference type="PROSITE" id="PS00022">
    <property type="entry name" value="EGF_1"/>
    <property type="match status" value="1"/>
</dbReference>
<evidence type="ECO:0000313" key="12">
    <source>
        <dbReference type="Proteomes" id="UP000596742"/>
    </source>
</evidence>
<dbReference type="SMART" id="SM00181">
    <property type="entry name" value="EGF"/>
    <property type="match status" value="1"/>
</dbReference>
<dbReference type="InterPro" id="IPR036383">
    <property type="entry name" value="TSP1_rpt_sf"/>
</dbReference>
<dbReference type="InterPro" id="IPR002172">
    <property type="entry name" value="LDrepeatLR_classA_rpt"/>
</dbReference>
<dbReference type="PROSITE" id="PS50026">
    <property type="entry name" value="EGF_3"/>
    <property type="match status" value="1"/>
</dbReference>
<dbReference type="PANTHER" id="PTHR22906">
    <property type="entry name" value="PROPERDIN"/>
    <property type="match status" value="1"/>
</dbReference>
<dbReference type="EMBL" id="UYJE01006408">
    <property type="protein sequence ID" value="VDI45793.1"/>
    <property type="molecule type" value="Genomic_DNA"/>
</dbReference>
<evidence type="ECO:0000259" key="10">
    <source>
        <dbReference type="PROSITE" id="PS50026"/>
    </source>
</evidence>
<feature type="disulfide bond" evidence="8">
    <location>
        <begin position="223"/>
        <end position="232"/>
    </location>
</feature>
<dbReference type="InterPro" id="IPR036055">
    <property type="entry name" value="LDL_receptor-like_sf"/>
</dbReference>
<evidence type="ECO:0000256" key="6">
    <source>
        <dbReference type="ARBA" id="ARBA00023157"/>
    </source>
</evidence>
<keyword evidence="7" id="KW-0325">Glycoprotein</keyword>
<keyword evidence="3" id="KW-0732">Signal</keyword>
<keyword evidence="2 9" id="KW-0812">Transmembrane</keyword>
<evidence type="ECO:0000256" key="4">
    <source>
        <dbReference type="ARBA" id="ARBA00022737"/>
    </source>
</evidence>
<dbReference type="PROSITE" id="PS01187">
    <property type="entry name" value="EGF_CA"/>
    <property type="match status" value="1"/>
</dbReference>
<dbReference type="CDD" id="cd00112">
    <property type="entry name" value="LDLa"/>
    <property type="match status" value="1"/>
</dbReference>
<evidence type="ECO:0000256" key="7">
    <source>
        <dbReference type="ARBA" id="ARBA00023180"/>
    </source>
</evidence>
<dbReference type="PRINTS" id="PR01705">
    <property type="entry name" value="TSP1REPEAT"/>
</dbReference>
<evidence type="ECO:0000256" key="3">
    <source>
        <dbReference type="ARBA" id="ARBA00022729"/>
    </source>
</evidence>
<gene>
    <name evidence="11" type="ORF">MGAL_10B052444</name>
</gene>
<dbReference type="AlphaFoldDB" id="A0A8B6FA70"/>
<keyword evidence="6 8" id="KW-1015">Disulfide bond</keyword>
<sequence length="615" mass="64848">MQRQKSDGTRSFALHKEWGGCPNDKAWMEILDDPNGGTPCSWDKNVKTRPYFLYSNTGQWALCQANAHKRMENAVRMSMFKGGLEVAYVVFDANGADKNSWFDKSRIIYSSFNDLSPDSTTNFASVNGDAGLNRRFFLQRNYGGCSNDAGWFIVVEGDACSWEKLSGSKPYFLYSNAASYEKQVDMDMAEVFAISVDMQDCLPNPCSNGAVCTDEGLTFSCDCTGDWIGDTCSDKNGGLTSWSSWGSCSTTCGAGSKARTRSCTNPAPVGAGSQCSGSTTESSSCNLVTCPINANCPIDGVWGSWSSYGACSVTCETGTYTRSRSCNNPAAQYNGQACSGASSQTTSCTLPMCPIDGVWANWGSWGTCSVTCETGTWTRSRTCTNPAPQYSGADCPGSSGSTGSCTLPMCPIDGVWTSWSSWGSCTVTCDGGSQDKTRTCTNPAAQYGGADCVGVGSASQQCNTQACIIDGEWSAWGAWGSCSVSCGGGLYSRTRGCSDPAPSNGGLDCSGDSSDYSSCNSAACPTAAAGVYVQLCPVGWFTCETGGTKCIDASFVCDCEKDCDDKSDESTGYSGCDPLVLAACPSAAPSQMMTSPVILLFCLLASVAFLILRKY</sequence>
<dbReference type="PROSITE" id="PS00010">
    <property type="entry name" value="ASX_HYDROXYL"/>
    <property type="match status" value="1"/>
</dbReference>
<dbReference type="CDD" id="cd00054">
    <property type="entry name" value="EGF_CA"/>
    <property type="match status" value="1"/>
</dbReference>
<feature type="domain" description="EGF-like" evidence="10">
    <location>
        <begin position="197"/>
        <end position="233"/>
    </location>
</feature>
<dbReference type="SUPFAM" id="SSF57196">
    <property type="entry name" value="EGF/Laminin"/>
    <property type="match status" value="1"/>
</dbReference>
<name>A0A8B6FA70_MYTGA</name>
<keyword evidence="5 9" id="KW-1133">Transmembrane helix</keyword>
<dbReference type="SMART" id="SM00192">
    <property type="entry name" value="LDLa"/>
    <property type="match status" value="1"/>
</dbReference>
<evidence type="ECO:0000256" key="2">
    <source>
        <dbReference type="ARBA" id="ARBA00022692"/>
    </source>
</evidence>
<dbReference type="SMART" id="SM00179">
    <property type="entry name" value="EGF_CA"/>
    <property type="match status" value="1"/>
</dbReference>
<dbReference type="PROSITE" id="PS50092">
    <property type="entry name" value="TSP1"/>
    <property type="match status" value="5"/>
</dbReference>
<dbReference type="FunFam" id="2.20.100.10:FF:000002">
    <property type="entry name" value="Unc-5 netrin receptor C"/>
    <property type="match status" value="2"/>
</dbReference>
<comment type="caution">
    <text evidence="11">The sequence shown here is derived from an EMBL/GenBank/DDBJ whole genome shotgun (WGS) entry which is preliminary data.</text>
</comment>
<protein>
    <recommendedName>
        <fullName evidence="10">EGF-like domain-containing protein</fullName>
    </recommendedName>
</protein>
<evidence type="ECO:0000256" key="1">
    <source>
        <dbReference type="ARBA" id="ARBA00022536"/>
    </source>
</evidence>
<dbReference type="InterPro" id="IPR000152">
    <property type="entry name" value="EGF-type_Asp/Asn_hydroxyl_site"/>
</dbReference>